<organism evidence="7 8">
    <name type="scientific">Hypnocyclicus thermotrophus</name>
    <dbReference type="NCBI Taxonomy" id="1627895"/>
    <lineage>
        <taxon>Bacteria</taxon>
        <taxon>Fusobacteriati</taxon>
        <taxon>Fusobacteriota</taxon>
        <taxon>Fusobacteriia</taxon>
        <taxon>Fusobacteriales</taxon>
        <taxon>Fusobacteriaceae</taxon>
        <taxon>Hypnocyclicus</taxon>
    </lineage>
</organism>
<name>A0AA46E0H5_9FUSO</name>
<protein>
    <recommendedName>
        <fullName evidence="5">Citrate synthase</fullName>
    </recommendedName>
</protein>
<evidence type="ECO:0000256" key="3">
    <source>
        <dbReference type="ARBA" id="ARBA00022679"/>
    </source>
</evidence>
<dbReference type="InterPro" id="IPR016143">
    <property type="entry name" value="Citrate_synth-like_sm_a-sub"/>
</dbReference>
<dbReference type="InterPro" id="IPR002020">
    <property type="entry name" value="Citrate_synthase"/>
</dbReference>
<evidence type="ECO:0000256" key="1">
    <source>
        <dbReference type="ARBA" id="ARBA00005163"/>
    </source>
</evidence>
<dbReference type="NCBIfam" id="NF010635">
    <property type="entry name" value="PRK14032.1"/>
    <property type="match status" value="1"/>
</dbReference>
<comment type="similarity">
    <text evidence="2 5">Belongs to the citrate synthase family.</text>
</comment>
<comment type="catalytic activity">
    <reaction evidence="4">
        <text>oxaloacetate + acetyl-CoA + H2O = citrate + CoA + H(+)</text>
        <dbReference type="Rhea" id="RHEA:16845"/>
        <dbReference type="ChEBI" id="CHEBI:15377"/>
        <dbReference type="ChEBI" id="CHEBI:15378"/>
        <dbReference type="ChEBI" id="CHEBI:16452"/>
        <dbReference type="ChEBI" id="CHEBI:16947"/>
        <dbReference type="ChEBI" id="CHEBI:57287"/>
        <dbReference type="ChEBI" id="CHEBI:57288"/>
        <dbReference type="EC" id="2.3.3.16"/>
    </reaction>
</comment>
<accession>A0AA46E0H5</accession>
<dbReference type="InterPro" id="IPR036969">
    <property type="entry name" value="Citrate_synthase_sf"/>
</dbReference>
<evidence type="ECO:0000256" key="2">
    <source>
        <dbReference type="ARBA" id="ARBA00010566"/>
    </source>
</evidence>
<dbReference type="Pfam" id="PF00285">
    <property type="entry name" value="Citrate_synt"/>
    <property type="match status" value="1"/>
</dbReference>
<sequence>MISESNIKTLNKLIEHAKENNKINPTYYDLYDIKRGLRNNNGTGVLVGLTEVGSVHGYVIEDDKKIPREGKLFYRGIEINEIVNGFQEDKRYGFEETIYLLLFGKLPNKKELDDFNKLLGSMRNLPSGFNENFILKLPSKDVMNLLQRTILFLYSLDDNPDDISINNIVKQSLYLIARFPTIIAYGYQAKVYNYDNKSLFIHPAREDYSTAENILHMSRADSKFTRIEAEVLDLSLVMHAEHGGGNNSAFATHVVSSSGTDTYSAIATAVGSLKGPKHGGANIKVRNMIDNIKENVKNYSNKEELKKYLKQILNKEVFDKQGLIYGMGHAIYTISDPRAMLLKEKARELAIDKNAVKEFELYENIELLTKEIFLEQKNKLICANVDLYSGFVYSMLNIPQELYTPLFATARIASWCAHRIEQILSDKKIIRPAYKNVSSINKYVKLKDR</sequence>
<keyword evidence="8" id="KW-1185">Reference proteome</keyword>
<dbReference type="Gene3D" id="1.10.230.10">
    <property type="entry name" value="Cytochrome P450-Terp, domain 2"/>
    <property type="match status" value="1"/>
</dbReference>
<evidence type="ECO:0000256" key="5">
    <source>
        <dbReference type="PIRNR" id="PIRNR001369"/>
    </source>
</evidence>
<dbReference type="EMBL" id="SOBG01000001">
    <property type="protein sequence ID" value="TDT72524.1"/>
    <property type="molecule type" value="Genomic_DNA"/>
</dbReference>
<dbReference type="Gene3D" id="1.10.580.10">
    <property type="entry name" value="Citrate Synthase, domain 1"/>
    <property type="match status" value="1"/>
</dbReference>
<dbReference type="GO" id="GO:0006099">
    <property type="term" value="P:tricarboxylic acid cycle"/>
    <property type="evidence" value="ECO:0007669"/>
    <property type="project" value="InterPro"/>
</dbReference>
<evidence type="ECO:0000256" key="6">
    <source>
        <dbReference type="PIRSR" id="PIRSR001369-1"/>
    </source>
</evidence>
<dbReference type="PIRSF" id="PIRSF001369">
    <property type="entry name" value="Citrate_synth"/>
    <property type="match status" value="1"/>
</dbReference>
<dbReference type="AlphaFoldDB" id="A0AA46E0H5"/>
<dbReference type="GO" id="GO:0036440">
    <property type="term" value="F:citrate synthase activity"/>
    <property type="evidence" value="ECO:0007669"/>
    <property type="project" value="UniProtKB-EC"/>
</dbReference>
<evidence type="ECO:0000313" key="8">
    <source>
        <dbReference type="Proteomes" id="UP000294678"/>
    </source>
</evidence>
<dbReference type="RefSeq" id="WP_134112232.1">
    <property type="nucleotide sequence ID" value="NZ_SOBG01000001.1"/>
</dbReference>
<dbReference type="InterPro" id="IPR016142">
    <property type="entry name" value="Citrate_synth-like_lrg_a-sub"/>
</dbReference>
<dbReference type="PANTHER" id="PTHR11739">
    <property type="entry name" value="CITRATE SYNTHASE"/>
    <property type="match status" value="1"/>
</dbReference>
<comment type="pathway">
    <text evidence="1">Carbohydrate metabolism; tricarboxylic acid cycle.</text>
</comment>
<evidence type="ECO:0000256" key="4">
    <source>
        <dbReference type="ARBA" id="ARBA00049288"/>
    </source>
</evidence>
<dbReference type="Proteomes" id="UP000294678">
    <property type="component" value="Unassembled WGS sequence"/>
</dbReference>
<dbReference type="InterPro" id="IPR024176">
    <property type="entry name" value="Citrate_synthase_bac-typ"/>
</dbReference>
<reference evidence="7 8" key="1">
    <citation type="submission" date="2019-03" db="EMBL/GenBank/DDBJ databases">
        <title>Genomic Encyclopedia of Type Strains, Phase IV (KMG-IV): sequencing the most valuable type-strain genomes for metagenomic binning, comparative biology and taxonomic classification.</title>
        <authorList>
            <person name="Goeker M."/>
        </authorList>
    </citation>
    <scope>NUCLEOTIDE SEQUENCE [LARGE SCALE GENOMIC DNA]</scope>
    <source>
        <strain evidence="7 8">DSM 100055</strain>
    </source>
</reference>
<dbReference type="SUPFAM" id="SSF48256">
    <property type="entry name" value="Citrate synthase"/>
    <property type="match status" value="1"/>
</dbReference>
<dbReference type="GO" id="GO:0005975">
    <property type="term" value="P:carbohydrate metabolic process"/>
    <property type="evidence" value="ECO:0007669"/>
    <property type="project" value="TreeGrafter"/>
</dbReference>
<proteinExistence type="inferred from homology"/>
<dbReference type="PANTHER" id="PTHR11739:SF4">
    <property type="entry name" value="CITRATE SYNTHASE, PEROXISOMAL"/>
    <property type="match status" value="1"/>
</dbReference>
<feature type="active site" evidence="6">
    <location>
        <position position="329"/>
    </location>
</feature>
<keyword evidence="3 5" id="KW-0808">Transferase</keyword>
<dbReference type="PRINTS" id="PR00143">
    <property type="entry name" value="CITRTSNTHASE"/>
</dbReference>
<feature type="active site" evidence="6">
    <location>
        <position position="386"/>
    </location>
</feature>
<dbReference type="GO" id="GO:0005829">
    <property type="term" value="C:cytosol"/>
    <property type="evidence" value="ECO:0007669"/>
    <property type="project" value="TreeGrafter"/>
</dbReference>
<evidence type="ECO:0000313" key="7">
    <source>
        <dbReference type="EMBL" id="TDT72524.1"/>
    </source>
</evidence>
<gene>
    <name evidence="7" type="ORF">EV215_0334</name>
</gene>
<comment type="caution">
    <text evidence="7">The sequence shown here is derived from an EMBL/GenBank/DDBJ whole genome shotgun (WGS) entry which is preliminary data.</text>
</comment>